<dbReference type="PANTHER" id="PTHR23342:SF0">
    <property type="entry name" value="N-ACETYLGLUTAMATE SYNTHASE, MITOCHONDRIAL"/>
    <property type="match status" value="1"/>
</dbReference>
<organism evidence="10">
    <name type="scientific">hydrothermal vent metagenome</name>
    <dbReference type="NCBI Taxonomy" id="652676"/>
    <lineage>
        <taxon>unclassified sequences</taxon>
        <taxon>metagenomes</taxon>
        <taxon>ecological metagenomes</taxon>
    </lineage>
</organism>
<dbReference type="EC" id="2.7.2.8" evidence="2"/>
<name>A0A1W1BD24_9ZZZZ</name>
<protein>
    <recommendedName>
        <fullName evidence="2">acetylglutamate kinase</fullName>
        <ecNumber evidence="2">2.7.2.8</ecNumber>
    </recommendedName>
</protein>
<dbReference type="SUPFAM" id="SSF53633">
    <property type="entry name" value="Carbamate kinase-like"/>
    <property type="match status" value="1"/>
</dbReference>
<dbReference type="GO" id="GO:0005524">
    <property type="term" value="F:ATP binding"/>
    <property type="evidence" value="ECO:0007669"/>
    <property type="project" value="UniProtKB-KW"/>
</dbReference>
<dbReference type="InterPro" id="IPR037528">
    <property type="entry name" value="ArgB"/>
</dbReference>
<dbReference type="FunFam" id="3.40.1160.10:FF:000004">
    <property type="entry name" value="Acetylglutamate kinase"/>
    <property type="match status" value="1"/>
</dbReference>
<dbReference type="InterPro" id="IPR041727">
    <property type="entry name" value="NAGK-C"/>
</dbReference>
<dbReference type="InterPro" id="IPR004662">
    <property type="entry name" value="AcgluKinase_fam"/>
</dbReference>
<dbReference type="HAMAP" id="MF_00082">
    <property type="entry name" value="ArgB"/>
    <property type="match status" value="1"/>
</dbReference>
<feature type="domain" description="Aspartate/glutamate/uridylate kinase" evidence="9">
    <location>
        <begin position="25"/>
        <end position="260"/>
    </location>
</feature>
<dbReference type="InterPro" id="IPR001048">
    <property type="entry name" value="Asp/Glu/Uridylate_kinase"/>
</dbReference>
<evidence type="ECO:0000256" key="1">
    <source>
        <dbReference type="ARBA" id="ARBA00004828"/>
    </source>
</evidence>
<dbReference type="PANTHER" id="PTHR23342">
    <property type="entry name" value="N-ACETYLGLUTAMATE SYNTHASE"/>
    <property type="match status" value="1"/>
</dbReference>
<dbReference type="CDD" id="cd04250">
    <property type="entry name" value="AAK_NAGK-C"/>
    <property type="match status" value="1"/>
</dbReference>
<keyword evidence="3" id="KW-0055">Arginine biosynthesis</keyword>
<dbReference type="GO" id="GO:0006526">
    <property type="term" value="P:L-arginine biosynthetic process"/>
    <property type="evidence" value="ECO:0007669"/>
    <property type="project" value="UniProtKB-KW"/>
</dbReference>
<evidence type="ECO:0000256" key="8">
    <source>
        <dbReference type="ARBA" id="ARBA00022840"/>
    </source>
</evidence>
<dbReference type="PIRSF" id="PIRSF000728">
    <property type="entry name" value="NAGK"/>
    <property type="match status" value="1"/>
</dbReference>
<dbReference type="Pfam" id="PF00696">
    <property type="entry name" value="AA_kinase"/>
    <property type="match status" value="1"/>
</dbReference>
<dbReference type="EMBL" id="FPHB01000015">
    <property type="protein sequence ID" value="SFV51383.1"/>
    <property type="molecule type" value="Genomic_DNA"/>
</dbReference>
<accession>A0A1W1BD24</accession>
<gene>
    <name evidence="10" type="ORF">MNB_SM-7-305</name>
</gene>
<evidence type="ECO:0000313" key="10">
    <source>
        <dbReference type="EMBL" id="SFV51383.1"/>
    </source>
</evidence>
<dbReference type="NCBIfam" id="TIGR00761">
    <property type="entry name" value="argB"/>
    <property type="match status" value="1"/>
</dbReference>
<keyword evidence="5 10" id="KW-0808">Transferase</keyword>
<evidence type="ECO:0000256" key="5">
    <source>
        <dbReference type="ARBA" id="ARBA00022679"/>
    </source>
</evidence>
<dbReference type="Gene3D" id="3.40.1160.10">
    <property type="entry name" value="Acetylglutamate kinase-like"/>
    <property type="match status" value="1"/>
</dbReference>
<reference evidence="10" key="1">
    <citation type="submission" date="2016-10" db="EMBL/GenBank/DDBJ databases">
        <authorList>
            <person name="de Groot N.N."/>
        </authorList>
    </citation>
    <scope>NUCLEOTIDE SEQUENCE</scope>
</reference>
<proteinExistence type="inferred from homology"/>
<keyword evidence="6" id="KW-0547">Nucleotide-binding</keyword>
<evidence type="ECO:0000256" key="6">
    <source>
        <dbReference type="ARBA" id="ARBA00022741"/>
    </source>
</evidence>
<comment type="pathway">
    <text evidence="1">Amino-acid biosynthesis; L-arginine biosynthesis; N(2)-acetyl-L-ornithine from L-glutamate: step 2/4.</text>
</comment>
<dbReference type="AlphaFoldDB" id="A0A1W1BD24"/>
<dbReference type="GO" id="GO:0003991">
    <property type="term" value="F:acetylglutamate kinase activity"/>
    <property type="evidence" value="ECO:0007669"/>
    <property type="project" value="UniProtKB-EC"/>
</dbReference>
<keyword evidence="4" id="KW-0028">Amino-acid biosynthesis</keyword>
<evidence type="ECO:0000256" key="3">
    <source>
        <dbReference type="ARBA" id="ARBA00022571"/>
    </source>
</evidence>
<keyword evidence="7 10" id="KW-0418">Kinase</keyword>
<evidence type="ECO:0000256" key="4">
    <source>
        <dbReference type="ARBA" id="ARBA00022605"/>
    </source>
</evidence>
<evidence type="ECO:0000256" key="7">
    <source>
        <dbReference type="ARBA" id="ARBA00022777"/>
    </source>
</evidence>
<evidence type="ECO:0000259" key="9">
    <source>
        <dbReference type="Pfam" id="PF00696"/>
    </source>
</evidence>
<dbReference type="GO" id="GO:0005737">
    <property type="term" value="C:cytoplasm"/>
    <property type="evidence" value="ECO:0007669"/>
    <property type="project" value="InterPro"/>
</dbReference>
<keyword evidence="8" id="KW-0067">ATP-binding</keyword>
<dbReference type="InterPro" id="IPR036393">
    <property type="entry name" value="AceGlu_kinase-like_sf"/>
</dbReference>
<evidence type="ECO:0000256" key="2">
    <source>
        <dbReference type="ARBA" id="ARBA00013065"/>
    </source>
</evidence>
<sequence>MQKKIEIVKTLLDAIPFIKEFNKEIVVIKYGGSAQTSPELKEKFAEDILLMYLVGIRPVIVHGGGKKITDMLGELGIETKFIDGQRVTTKEEMRIVEMILSGEINKEIVSLLNTHDAKAIGISGKDAHFIKAKPRDKEKWGYTGRITDIKAEVVHNLINDRFIPVIAPIAAGEEMGHPGYNINADLCASKVAAALGANKIIFLTDTPGVLDANKELISTLTEDHAKELIDEGVINGGMIPKIDACMEALDGGVTKAHIIDGRIEHSLLLELFTSEGIGTQILKREHKREK</sequence>